<dbReference type="RefSeq" id="WP_156089985.1">
    <property type="nucleotide sequence ID" value="NZ_CP073767.1"/>
</dbReference>
<organism evidence="2 3">
    <name type="scientific">Dactylosporangium aurantiacum</name>
    <dbReference type="NCBI Taxonomy" id="35754"/>
    <lineage>
        <taxon>Bacteria</taxon>
        <taxon>Bacillati</taxon>
        <taxon>Actinomycetota</taxon>
        <taxon>Actinomycetes</taxon>
        <taxon>Micromonosporales</taxon>
        <taxon>Micromonosporaceae</taxon>
        <taxon>Dactylosporangium</taxon>
    </lineage>
</organism>
<keyword evidence="1" id="KW-1133">Transmembrane helix</keyword>
<feature type="transmembrane region" description="Helical" evidence="1">
    <location>
        <begin position="82"/>
        <end position="101"/>
    </location>
</feature>
<name>A0A9Q9IIY8_9ACTN</name>
<dbReference type="InterPro" id="IPR045629">
    <property type="entry name" value="DUF6232"/>
</dbReference>
<gene>
    <name evidence="2" type="ORF">Daura_01600</name>
</gene>
<dbReference type="KEGG" id="daur:Daura_01600"/>
<evidence type="ECO:0000256" key="1">
    <source>
        <dbReference type="SAM" id="Phobius"/>
    </source>
</evidence>
<protein>
    <submittedName>
        <fullName evidence="2">Uncharacterized protein</fullName>
    </submittedName>
</protein>
<evidence type="ECO:0000313" key="3">
    <source>
        <dbReference type="Proteomes" id="UP001058003"/>
    </source>
</evidence>
<dbReference type="Pfam" id="PF19744">
    <property type="entry name" value="DUF6232"/>
    <property type="match status" value="1"/>
</dbReference>
<dbReference type="Proteomes" id="UP001058003">
    <property type="component" value="Chromosome"/>
</dbReference>
<sequence>MTINAEVVRSHRGRGRLYFYRSQYVTVTRYGIETDDGLFLFRDLSQIHRAHLDAHPARRMATIFGAIEMLLALPFAVLYGSIAVLCAGIVLGVVFGIAHVVDSRNNPRWMALQAVYFGEQITLFQSCDRQEFEQVRRAVIRAVEANRPRF</sequence>
<reference evidence="2" key="1">
    <citation type="submission" date="2021-04" db="EMBL/GenBank/DDBJ databases">
        <title>Dactylosporangium aurantiacum NRRL B-8018 full assembly.</title>
        <authorList>
            <person name="Hartkoorn R.C."/>
            <person name="Beaudoing E."/>
            <person name="Hot D."/>
        </authorList>
    </citation>
    <scope>NUCLEOTIDE SEQUENCE</scope>
    <source>
        <strain evidence="2">NRRL B-8018</strain>
    </source>
</reference>
<accession>A0A9Q9IIY8</accession>
<dbReference type="AlphaFoldDB" id="A0A9Q9IIY8"/>
<proteinExistence type="predicted"/>
<keyword evidence="1" id="KW-0812">Transmembrane</keyword>
<dbReference type="OrthoDB" id="3294871at2"/>
<keyword evidence="3" id="KW-1185">Reference proteome</keyword>
<evidence type="ECO:0000313" key="2">
    <source>
        <dbReference type="EMBL" id="UWZ55010.1"/>
    </source>
</evidence>
<keyword evidence="1" id="KW-0472">Membrane</keyword>
<dbReference type="EMBL" id="CP073767">
    <property type="protein sequence ID" value="UWZ55010.1"/>
    <property type="molecule type" value="Genomic_DNA"/>
</dbReference>